<feature type="transmembrane region" description="Helical" evidence="23">
    <location>
        <begin position="409"/>
        <end position="430"/>
    </location>
</feature>
<evidence type="ECO:0000256" key="19">
    <source>
        <dbReference type="ARBA" id="ARBA00078596"/>
    </source>
</evidence>
<feature type="transmembrane region" description="Helical" evidence="23">
    <location>
        <begin position="13"/>
        <end position="32"/>
    </location>
</feature>
<evidence type="ECO:0000256" key="1">
    <source>
        <dbReference type="ARBA" id="ARBA00004424"/>
    </source>
</evidence>
<evidence type="ECO:0000256" key="9">
    <source>
        <dbReference type="ARBA" id="ARBA00023053"/>
    </source>
</evidence>
<evidence type="ECO:0000256" key="14">
    <source>
        <dbReference type="ARBA" id="ARBA00023201"/>
    </source>
</evidence>
<feature type="transmembrane region" description="Helical" evidence="23">
    <location>
        <begin position="513"/>
        <end position="535"/>
    </location>
</feature>
<feature type="transmembrane region" description="Helical" evidence="23">
    <location>
        <begin position="193"/>
        <end position="216"/>
    </location>
</feature>
<dbReference type="GO" id="GO:0016324">
    <property type="term" value="C:apical plasma membrane"/>
    <property type="evidence" value="ECO:0007669"/>
    <property type="project" value="UniProtKB-SubCell"/>
</dbReference>
<feature type="transmembrane region" description="Helical" evidence="23">
    <location>
        <begin position="127"/>
        <end position="153"/>
    </location>
</feature>
<feature type="transmembrane region" description="Helical" evidence="23">
    <location>
        <begin position="261"/>
        <end position="279"/>
    </location>
</feature>
<dbReference type="Proteomes" id="UP000264840">
    <property type="component" value="Unplaced"/>
</dbReference>
<dbReference type="OMA" id="AKGQAIM"/>
<evidence type="ECO:0000256" key="13">
    <source>
        <dbReference type="ARBA" id="ARBA00023180"/>
    </source>
</evidence>
<dbReference type="GeneID" id="102305381"/>
<protein>
    <recommendedName>
        <fullName evidence="18">Sodium/glucose cotransporter 2</fullName>
    </recommendedName>
    <alternativeName>
        <fullName evidence="20">Low affinity sodium-glucose cotransporter</fullName>
    </alternativeName>
    <alternativeName>
        <fullName evidence="19">Solute carrier family 5 member 2</fullName>
    </alternativeName>
</protein>
<reference evidence="24" key="2">
    <citation type="submission" date="2025-09" db="UniProtKB">
        <authorList>
            <consortium name="Ensembl"/>
        </authorList>
    </citation>
    <scope>IDENTIFICATION</scope>
</reference>
<keyword evidence="3" id="KW-0813">Transport</keyword>
<proteinExistence type="inferred from homology"/>
<feature type="transmembrane region" description="Helical" evidence="23">
    <location>
        <begin position="442"/>
        <end position="464"/>
    </location>
</feature>
<comment type="subunit">
    <text evidence="17">Forms a heterodimer (via TM13) with PDZK1IP1 (via N-terminal transmembrane helix); this interaction enhances SLC5A2 transporter activity.</text>
</comment>
<dbReference type="FunFam" id="1.20.1730.10:FF:000010">
    <property type="entry name" value="Solute carrier family 5 member 2"/>
    <property type="match status" value="1"/>
</dbReference>
<evidence type="ECO:0000256" key="20">
    <source>
        <dbReference type="ARBA" id="ARBA00081561"/>
    </source>
</evidence>
<dbReference type="InterPro" id="IPR001734">
    <property type="entry name" value="Na/solute_symporter"/>
</dbReference>
<feature type="compositionally biased region" description="Basic and acidic residues" evidence="22">
    <location>
        <begin position="559"/>
        <end position="586"/>
    </location>
</feature>
<keyword evidence="5 23" id="KW-0812">Transmembrane</keyword>
<dbReference type="GeneTree" id="ENSGT00940000160533"/>
<feature type="transmembrane region" description="Helical" evidence="23">
    <location>
        <begin position="638"/>
        <end position="656"/>
    </location>
</feature>
<dbReference type="InterPro" id="IPR018212">
    <property type="entry name" value="Na/solute_symporter_CS"/>
</dbReference>
<keyword evidence="10" id="KW-0406">Ion transport</keyword>
<evidence type="ECO:0000256" key="6">
    <source>
        <dbReference type="ARBA" id="ARBA00022723"/>
    </source>
</evidence>
<dbReference type="GO" id="GO:0005412">
    <property type="term" value="F:D-glucose:sodium symporter activity"/>
    <property type="evidence" value="ECO:0007669"/>
    <property type="project" value="TreeGrafter"/>
</dbReference>
<keyword evidence="13" id="KW-0325">Glycoprotein</keyword>
<keyword evidence="11 23" id="KW-0472">Membrane</keyword>
<evidence type="ECO:0000256" key="17">
    <source>
        <dbReference type="ARBA" id="ARBA00063331"/>
    </source>
</evidence>
<dbReference type="STRING" id="8153.ENSHBUP00000021561"/>
<dbReference type="InterPro" id="IPR038377">
    <property type="entry name" value="Na/Glc_symporter_sf"/>
</dbReference>
<dbReference type="GO" id="GO:0046872">
    <property type="term" value="F:metal ion binding"/>
    <property type="evidence" value="ECO:0007669"/>
    <property type="project" value="UniProtKB-KW"/>
</dbReference>
<dbReference type="OrthoDB" id="6132759at2759"/>
<evidence type="ECO:0000256" key="11">
    <source>
        <dbReference type="ARBA" id="ARBA00023136"/>
    </source>
</evidence>
<evidence type="ECO:0000256" key="15">
    <source>
        <dbReference type="ARBA" id="ARBA00050129"/>
    </source>
</evidence>
<evidence type="ECO:0000256" key="5">
    <source>
        <dbReference type="ARBA" id="ARBA00022692"/>
    </source>
</evidence>
<evidence type="ECO:0000256" key="10">
    <source>
        <dbReference type="ARBA" id="ARBA00023065"/>
    </source>
</evidence>
<keyword evidence="8 23" id="KW-1133">Transmembrane helix</keyword>
<evidence type="ECO:0000256" key="12">
    <source>
        <dbReference type="ARBA" id="ARBA00023157"/>
    </source>
</evidence>
<comment type="similarity">
    <text evidence="2 21">Belongs to the sodium:solute symporter (SSF) (TC 2.A.21) family.</text>
</comment>
<dbReference type="PANTHER" id="PTHR11819">
    <property type="entry name" value="SOLUTE CARRIER FAMILY 5"/>
    <property type="match status" value="1"/>
</dbReference>
<evidence type="ECO:0000256" key="4">
    <source>
        <dbReference type="ARBA" id="ARBA00022475"/>
    </source>
</evidence>
<keyword evidence="9" id="KW-0915">Sodium</keyword>
<name>A0A3Q2W922_HAPBU</name>
<keyword evidence="6" id="KW-0479">Metal-binding</keyword>
<reference evidence="24" key="1">
    <citation type="submission" date="2025-08" db="UniProtKB">
        <authorList>
            <consortium name="Ensembl"/>
        </authorList>
    </citation>
    <scope>IDENTIFICATION</scope>
</reference>
<sequence length="657" mass="72108">MADKVTISNPADISIIVGYFIVVISVGVWSMFRTNRGTVGGYFLAGRTMTWWPVGASLFASNIGSGHFVGLAGTGAAGGIAVGGFEWSALFIVLLLGWLFVPVYLTAGVITMPQYLKKRFGGTRISLYLSVISLLLYILTKISVDMFSGAVFIQQALGWNIYVAVIALLLITALYTVTGGLAALMYTDTVQTFVIIAGAFVLTGFSFAKVGGYSALLNKYSSATPLNFTSLEPHRYNISPHCYTPRADAFNLLRDPAAGDLPWPGVLIGIPIGGIWYWCTDQVIVQRCLAARSITDVKAGCIMCGYLKLLPMFLMVFPGMISRILYPDEVGCVVPELCKNICGTEVGCSNIAYPKLVISIMPDGLRGLMLAVMLAALMSSLASIFNSSSTLFTMDIWTRIRPQATERELIVVGRVWVLCIVAVSICWIPVVQAAQSGQLFDYIQSVSSYLAPPIAAVFLLAVFVKRVNETGAFWGLICGLLMGLCRMLLEFWFGTGSCIFPSSCPYLVCGIHYLHFAIILFFCTSALVLLVSCCSEPIDDQHLHRLVFSLRHSKEERKDLDWEQEEKGRRARREASRRMRENKSDAVAEEEEQSGICQLIKQFFGQGGSSSPTNDEEEPEEPVQMPDISEDPVWKNAVDANALIMMAVAVFMWGYYA</sequence>
<dbReference type="RefSeq" id="XP_005926633.1">
    <property type="nucleotide sequence ID" value="XM_005926571.3"/>
</dbReference>
<evidence type="ECO:0000256" key="8">
    <source>
        <dbReference type="ARBA" id="ARBA00022989"/>
    </source>
</evidence>
<evidence type="ECO:0000256" key="7">
    <source>
        <dbReference type="ARBA" id="ARBA00022847"/>
    </source>
</evidence>
<keyword evidence="12" id="KW-1015">Disulfide bond</keyword>
<keyword evidence="25" id="KW-1185">Reference proteome</keyword>
<dbReference type="CTD" id="6524"/>
<dbReference type="AlphaFoldDB" id="A0A3Q2W922"/>
<dbReference type="Pfam" id="PF00474">
    <property type="entry name" value="SSF"/>
    <property type="match status" value="1"/>
</dbReference>
<evidence type="ECO:0000256" key="18">
    <source>
        <dbReference type="ARBA" id="ARBA00072719"/>
    </source>
</evidence>
<comment type="function">
    <text evidence="16">Electrogenic Na(+)-coupled sugar symporter that actively transports D-glucose at the plasma membrane, with a Na(+) to sugar coupling ratio of 1:1. Transporter activity is driven by a transmembrane Na(+) electrochemical gradient set by the Na(+)/K(+) pump. Unlike SLC5A1/SGLT1, requires the auxiliary protein PDZK1IP1/MAP17 for full transporter activity. Has a primary role in D-glucose reabsorption from glomerular filtrate across the brush border of the early proximal tubules of the kidney.</text>
</comment>
<dbReference type="PANTHER" id="PTHR11819:SF145">
    <property type="entry name" value="SODIUM_GLUCOSE COTRANSPORTER 2"/>
    <property type="match status" value="1"/>
</dbReference>
<keyword evidence="14" id="KW-0739">Sodium transport</keyword>
<feature type="transmembrane region" description="Helical" evidence="23">
    <location>
        <begin position="471"/>
        <end position="493"/>
    </location>
</feature>
<dbReference type="PROSITE" id="PS00456">
    <property type="entry name" value="NA_SOLUT_SYMP_1"/>
    <property type="match status" value="1"/>
</dbReference>
<dbReference type="GO" id="GO:1904659">
    <property type="term" value="P:D-glucose transmembrane transport"/>
    <property type="evidence" value="ECO:0007669"/>
    <property type="project" value="UniProtKB-ARBA"/>
</dbReference>
<feature type="region of interest" description="Disordered" evidence="22">
    <location>
        <begin position="606"/>
        <end position="630"/>
    </location>
</feature>
<dbReference type="PROSITE" id="PS50283">
    <property type="entry name" value="NA_SOLUT_SYMP_3"/>
    <property type="match status" value="1"/>
</dbReference>
<evidence type="ECO:0000313" key="25">
    <source>
        <dbReference type="Proteomes" id="UP000264840"/>
    </source>
</evidence>
<dbReference type="Ensembl" id="ENSHBUT00000015949.1">
    <property type="protein sequence ID" value="ENSHBUP00000021561.1"/>
    <property type="gene ID" value="ENSHBUG00000001326.1"/>
</dbReference>
<comment type="catalytic activity">
    <reaction evidence="15">
        <text>D-glucose(out) + Na(+)(out) = D-glucose(in) + Na(+)(in)</text>
        <dbReference type="Rhea" id="RHEA:70571"/>
        <dbReference type="ChEBI" id="CHEBI:4167"/>
        <dbReference type="ChEBI" id="CHEBI:29101"/>
    </reaction>
    <physiologicalReaction direction="left-to-right" evidence="15">
        <dbReference type="Rhea" id="RHEA:70572"/>
    </physiologicalReaction>
</comment>
<accession>A0A3Q2W922</accession>
<feature type="transmembrane region" description="Helical" evidence="23">
    <location>
        <begin position="368"/>
        <end position="388"/>
    </location>
</feature>
<evidence type="ECO:0000256" key="16">
    <source>
        <dbReference type="ARBA" id="ARBA00059702"/>
    </source>
</evidence>
<feature type="transmembrane region" description="Helical" evidence="23">
    <location>
        <begin position="159"/>
        <end position="186"/>
    </location>
</feature>
<feature type="transmembrane region" description="Helical" evidence="23">
    <location>
        <begin position="52"/>
        <end position="81"/>
    </location>
</feature>
<evidence type="ECO:0000256" key="22">
    <source>
        <dbReference type="SAM" id="MobiDB-lite"/>
    </source>
</evidence>
<evidence type="ECO:0000256" key="2">
    <source>
        <dbReference type="ARBA" id="ARBA00006434"/>
    </source>
</evidence>
<dbReference type="NCBIfam" id="TIGR00813">
    <property type="entry name" value="sss"/>
    <property type="match status" value="1"/>
</dbReference>
<keyword evidence="7" id="KW-0769">Symport</keyword>
<feature type="transmembrane region" description="Helical" evidence="23">
    <location>
        <begin position="87"/>
        <end position="107"/>
    </location>
</feature>
<keyword evidence="4" id="KW-1003">Cell membrane</keyword>
<organism evidence="24 25">
    <name type="scientific">Haplochromis burtoni</name>
    <name type="common">Burton's mouthbrooder</name>
    <name type="synonym">Chromis burtoni</name>
    <dbReference type="NCBI Taxonomy" id="8153"/>
    <lineage>
        <taxon>Eukaryota</taxon>
        <taxon>Metazoa</taxon>
        <taxon>Chordata</taxon>
        <taxon>Craniata</taxon>
        <taxon>Vertebrata</taxon>
        <taxon>Euteleostomi</taxon>
        <taxon>Actinopterygii</taxon>
        <taxon>Neopterygii</taxon>
        <taxon>Teleostei</taxon>
        <taxon>Neoteleostei</taxon>
        <taxon>Acanthomorphata</taxon>
        <taxon>Ovalentaria</taxon>
        <taxon>Cichlomorphae</taxon>
        <taxon>Cichliformes</taxon>
        <taxon>Cichlidae</taxon>
        <taxon>African cichlids</taxon>
        <taxon>Pseudocrenilabrinae</taxon>
        <taxon>Haplochromini</taxon>
        <taxon>Haplochromis</taxon>
    </lineage>
</organism>
<evidence type="ECO:0000313" key="24">
    <source>
        <dbReference type="Ensembl" id="ENSHBUP00000021561.1"/>
    </source>
</evidence>
<feature type="region of interest" description="Disordered" evidence="22">
    <location>
        <begin position="559"/>
        <end position="591"/>
    </location>
</feature>
<dbReference type="Gene3D" id="1.20.1730.10">
    <property type="entry name" value="Sodium/glucose cotransporter"/>
    <property type="match status" value="1"/>
</dbReference>
<evidence type="ECO:0000256" key="23">
    <source>
        <dbReference type="SAM" id="Phobius"/>
    </source>
</evidence>
<comment type="subcellular location">
    <subcellularLocation>
        <location evidence="1">Apical cell membrane</location>
        <topology evidence="1">Multi-pass membrane protein</topology>
    </subcellularLocation>
</comment>
<evidence type="ECO:0000256" key="3">
    <source>
        <dbReference type="ARBA" id="ARBA00022448"/>
    </source>
</evidence>
<evidence type="ECO:0000256" key="21">
    <source>
        <dbReference type="RuleBase" id="RU362091"/>
    </source>
</evidence>
<feature type="transmembrane region" description="Helical" evidence="23">
    <location>
        <begin position="300"/>
        <end position="321"/>
    </location>
</feature>